<dbReference type="RefSeq" id="WP_166237523.1">
    <property type="nucleotide sequence ID" value="NZ_JAAJBV010000012.1"/>
</dbReference>
<dbReference type="EMBL" id="JAAJBV010000012">
    <property type="protein sequence ID" value="NHM05513.1"/>
    <property type="molecule type" value="Genomic_DNA"/>
</dbReference>
<keyword evidence="3" id="KW-1185">Reference proteome</keyword>
<evidence type="ECO:0000313" key="3">
    <source>
        <dbReference type="Proteomes" id="UP000761423"/>
    </source>
</evidence>
<feature type="transmembrane region" description="Helical" evidence="1">
    <location>
        <begin position="116"/>
        <end position="144"/>
    </location>
</feature>
<feature type="transmembrane region" description="Helical" evidence="1">
    <location>
        <begin position="51"/>
        <end position="72"/>
    </location>
</feature>
<feature type="transmembrane region" description="Helical" evidence="1">
    <location>
        <begin position="12"/>
        <end position="31"/>
    </location>
</feature>
<dbReference type="InterPro" id="IPR036927">
    <property type="entry name" value="Cyt_c_oxase-like_su1_sf"/>
</dbReference>
<evidence type="ECO:0008006" key="4">
    <source>
        <dbReference type="Google" id="ProtNLM"/>
    </source>
</evidence>
<dbReference type="Proteomes" id="UP000761423">
    <property type="component" value="Unassembled WGS sequence"/>
</dbReference>
<evidence type="ECO:0000256" key="1">
    <source>
        <dbReference type="SAM" id="Phobius"/>
    </source>
</evidence>
<protein>
    <recommendedName>
        <fullName evidence="4">Cytochrome oxidase subunit II transmembrane region profile domain-containing protein</fullName>
    </recommendedName>
</protein>
<comment type="caution">
    <text evidence="2">The sequence shown here is derived from an EMBL/GenBank/DDBJ whole genome shotgun (WGS) entry which is preliminary data.</text>
</comment>
<dbReference type="Gene3D" id="1.20.210.10">
    <property type="entry name" value="Cytochrome c oxidase-like, subunit I domain"/>
    <property type="match status" value="1"/>
</dbReference>
<feature type="transmembrane region" description="Helical" evidence="1">
    <location>
        <begin position="84"/>
        <end position="104"/>
    </location>
</feature>
<organism evidence="2 3">
    <name type="scientific">Flavobacterium celericrescens</name>
    <dbReference type="NCBI Taxonomy" id="2709780"/>
    <lineage>
        <taxon>Bacteria</taxon>
        <taxon>Pseudomonadati</taxon>
        <taxon>Bacteroidota</taxon>
        <taxon>Flavobacteriia</taxon>
        <taxon>Flavobacteriales</taxon>
        <taxon>Flavobacteriaceae</taxon>
        <taxon>Flavobacterium</taxon>
    </lineage>
</organism>
<keyword evidence="1" id="KW-0812">Transmembrane</keyword>
<accession>A0ABX0IE81</accession>
<sequence>MIFKVLKEKPHFLLAIFAVLFLLFGILSTSNDDNTLDINIHDTYFVISHSYVYWFFSLLFLLFYLFYLTFIWIKFPTNSFFKNLHIYTLIISVLGIVFPYAIFYDENQLYQDAFDVNLIIAIFGILFVFSFIIFITHFIIGFFIKIKNIVTQ</sequence>
<dbReference type="SUPFAM" id="SSF81442">
    <property type="entry name" value="Cytochrome c oxidase subunit I-like"/>
    <property type="match status" value="1"/>
</dbReference>
<reference evidence="2 3" key="1">
    <citation type="submission" date="2020-02" db="EMBL/GenBank/DDBJ databases">
        <authorList>
            <person name="Chen W.-M."/>
        </authorList>
    </citation>
    <scope>NUCLEOTIDE SEQUENCE [LARGE SCALE GENOMIC DNA]</scope>
    <source>
        <strain evidence="2 3">TWA-26</strain>
    </source>
</reference>
<gene>
    <name evidence="2" type="ORF">G4L40_12450</name>
</gene>
<keyword evidence="1" id="KW-1133">Transmembrane helix</keyword>
<proteinExistence type="predicted"/>
<keyword evidence="1" id="KW-0472">Membrane</keyword>
<evidence type="ECO:0000313" key="2">
    <source>
        <dbReference type="EMBL" id="NHM05513.1"/>
    </source>
</evidence>
<name>A0ABX0IE81_9FLAO</name>